<dbReference type="GO" id="GO:0051536">
    <property type="term" value="F:iron-sulfur cluster binding"/>
    <property type="evidence" value="ECO:0007669"/>
    <property type="project" value="UniProtKB-KW"/>
</dbReference>
<keyword evidence="3" id="KW-0479">Metal-binding</keyword>
<evidence type="ECO:0000313" key="8">
    <source>
        <dbReference type="EMBL" id="EMY33378.1"/>
    </source>
</evidence>
<keyword evidence="5" id="KW-0411">Iron-sulfur</keyword>
<evidence type="ECO:0000256" key="1">
    <source>
        <dbReference type="ARBA" id="ARBA00001966"/>
    </source>
</evidence>
<dbReference type="InterPro" id="IPR036008">
    <property type="entry name" value="Aconitase_4Fe-4S_dom"/>
</dbReference>
<comment type="similarity">
    <text evidence="2">Belongs to the aconitase/IPM isomerase family.</text>
</comment>
<dbReference type="InterPro" id="IPR000573">
    <property type="entry name" value="AconitaseA/IPMdHydase_ssu_swvl"/>
</dbReference>
<dbReference type="InterPro" id="IPR015928">
    <property type="entry name" value="Aconitase/3IPM_dehydase_swvl"/>
</dbReference>
<reference evidence="8 9" key="1">
    <citation type="journal article" date="2013" name="Genome Announc.">
        <title>Draft Genome Sequence of Arthrobacter crystallopoietes Strain BAB-32, Revealing Genes for Bioremediation.</title>
        <authorList>
            <person name="Joshi M.N."/>
            <person name="Pandit A.S."/>
            <person name="Sharma A."/>
            <person name="Pandya R.V."/>
            <person name="Desai S.M."/>
            <person name="Saxena A.K."/>
            <person name="Bagatharia S.B."/>
        </authorList>
    </citation>
    <scope>NUCLEOTIDE SEQUENCE [LARGE SCALE GENOMIC DNA]</scope>
    <source>
        <strain evidence="8 9">BAB-32</strain>
    </source>
</reference>
<proteinExistence type="inferred from homology"/>
<evidence type="ECO:0000256" key="2">
    <source>
        <dbReference type="ARBA" id="ARBA00007185"/>
    </source>
</evidence>
<evidence type="ECO:0000313" key="9">
    <source>
        <dbReference type="Proteomes" id="UP000010729"/>
    </source>
</evidence>
<feature type="domain" description="Aconitase/3-isopropylmalate dehydratase large subunit alpha/beta/alpha" evidence="6">
    <location>
        <begin position="6"/>
        <end position="178"/>
    </location>
</feature>
<keyword evidence="9" id="KW-1185">Reference proteome</keyword>
<dbReference type="InterPro" id="IPR001030">
    <property type="entry name" value="Acoase/IPM_deHydtase_lsu_aba"/>
</dbReference>
<dbReference type="UniPathway" id="UPA00223">
    <property type="reaction ID" value="UER00718"/>
</dbReference>
<feature type="domain" description="Aconitase A/isopropylmalate dehydratase small subunit swivel" evidence="7">
    <location>
        <begin position="323"/>
        <end position="451"/>
    </location>
</feature>
<dbReference type="Gene3D" id="6.10.190.10">
    <property type="match status" value="1"/>
</dbReference>
<dbReference type="UniPathway" id="UPA00946"/>
<protein>
    <submittedName>
        <fullName evidence="8">Aconitate hydratase domain-containing protein</fullName>
    </submittedName>
</protein>
<dbReference type="PANTHER" id="PTHR11670">
    <property type="entry name" value="ACONITASE/IRON-RESPONSIVE ELEMENT FAMILY MEMBER"/>
    <property type="match status" value="1"/>
</dbReference>
<evidence type="ECO:0000259" key="6">
    <source>
        <dbReference type="Pfam" id="PF00330"/>
    </source>
</evidence>
<dbReference type="GO" id="GO:0046872">
    <property type="term" value="F:metal ion binding"/>
    <property type="evidence" value="ECO:0007669"/>
    <property type="project" value="UniProtKB-KW"/>
</dbReference>
<comment type="cofactor">
    <cofactor evidence="1">
        <name>[4Fe-4S] cluster</name>
        <dbReference type="ChEBI" id="CHEBI:49883"/>
    </cofactor>
</comment>
<gene>
    <name evidence="8" type="ORF">D477_015164</name>
</gene>
<keyword evidence="4" id="KW-0408">Iron</keyword>
<name>N1V558_9MICC</name>
<accession>N1V558</accession>
<dbReference type="PROSITE" id="PS01244">
    <property type="entry name" value="ACONITASE_2"/>
    <property type="match status" value="1"/>
</dbReference>
<dbReference type="PROSITE" id="PS00450">
    <property type="entry name" value="ACONITASE_1"/>
    <property type="match status" value="1"/>
</dbReference>
<evidence type="ECO:0000259" key="7">
    <source>
        <dbReference type="Pfam" id="PF00694"/>
    </source>
</evidence>
<comment type="caution">
    <text evidence="8">The sequence shown here is derived from an EMBL/GenBank/DDBJ whole genome shotgun (WGS) entry which is preliminary data.</text>
</comment>
<dbReference type="AlphaFoldDB" id="N1V558"/>
<dbReference type="InterPro" id="IPR006249">
    <property type="entry name" value="Aconitase/IRP2"/>
</dbReference>
<evidence type="ECO:0000256" key="5">
    <source>
        <dbReference type="ARBA" id="ARBA00023014"/>
    </source>
</evidence>
<dbReference type="Gene3D" id="3.20.19.10">
    <property type="entry name" value="Aconitase, domain 4"/>
    <property type="match status" value="1"/>
</dbReference>
<dbReference type="Pfam" id="PF00694">
    <property type="entry name" value="Aconitase_C"/>
    <property type="match status" value="1"/>
</dbReference>
<dbReference type="GO" id="GO:0006099">
    <property type="term" value="P:tricarboxylic acid cycle"/>
    <property type="evidence" value="ECO:0007669"/>
    <property type="project" value="UniProtKB-UniPathway"/>
</dbReference>
<dbReference type="EMBL" id="ANPE02000180">
    <property type="protein sequence ID" value="EMY33378.1"/>
    <property type="molecule type" value="Genomic_DNA"/>
</dbReference>
<dbReference type="PRINTS" id="PR00415">
    <property type="entry name" value="ACONITASE"/>
</dbReference>
<dbReference type="Pfam" id="PF00330">
    <property type="entry name" value="Aconitase"/>
    <property type="match status" value="1"/>
</dbReference>
<sequence>MQLRAAGPRRPQDLRTLSDIPAVLAEGAVPAASRPEDMPIFPVALAAITSCTNTSDPKLLVAAGLVARKARSLGLRVPRWVKTSLAPGSPAASSYLRRSGLLEDLGALGFDIVGFGCTTCIGNPGPLSAPVKEELDAGRIRPVAVLSGNRNFPGRVHPDLDLGFIMSPPLVVAYALAGRADVDLAAFDFRPELEIDGVRRGAGGRNGDGKIRAARPVRLADLLPTQAEIDAAWAAGQDRLDFARDFSLAVENPMWSRLEAPGGAQFPWDPESTILRRPPFASASEGSQLGRYTAHPLLVLGDDITTDHISPASAIPADSLVADFLVERGEDRADLNVFASRRGNWEVMLRGAFHNKTVGNRLGAGLEPPLPVAHTVHAPSGDVVPLWEAAERYRNDGDSVVIVAGERFGTGSSRDWAAKVQRLLGVRAVIAGSFERIHRSNLIGMGVLPLIAPADVRAQLGQLRPGDRVEVDAAAGDLAPRADVAVVIHHADGTRTPFTARAAVETELDVELLRAGGVIPSLLRSTIEAAG</sequence>
<dbReference type="Gene3D" id="3.30.499.10">
    <property type="entry name" value="Aconitase, domain 3"/>
    <property type="match status" value="1"/>
</dbReference>
<dbReference type="InterPro" id="IPR015931">
    <property type="entry name" value="Acnase/IPM_dHydase_lsu_aba_1/3"/>
</dbReference>
<dbReference type="InterPro" id="IPR018136">
    <property type="entry name" value="Aconitase_4Fe-4S_BS"/>
</dbReference>
<dbReference type="SUPFAM" id="SSF52016">
    <property type="entry name" value="LeuD/IlvD-like"/>
    <property type="match status" value="1"/>
</dbReference>
<evidence type="ECO:0000256" key="4">
    <source>
        <dbReference type="ARBA" id="ARBA00023004"/>
    </source>
</evidence>
<dbReference type="Proteomes" id="UP000010729">
    <property type="component" value="Unassembled WGS sequence"/>
</dbReference>
<organism evidence="8 9">
    <name type="scientific">Arthrobacter crystallopoietes BAB-32</name>
    <dbReference type="NCBI Taxonomy" id="1246476"/>
    <lineage>
        <taxon>Bacteria</taxon>
        <taxon>Bacillati</taxon>
        <taxon>Actinomycetota</taxon>
        <taxon>Actinomycetes</taxon>
        <taxon>Micrococcales</taxon>
        <taxon>Micrococcaceae</taxon>
        <taxon>Crystallibacter</taxon>
    </lineage>
</organism>
<dbReference type="SUPFAM" id="SSF53732">
    <property type="entry name" value="Aconitase iron-sulfur domain"/>
    <property type="match status" value="1"/>
</dbReference>
<evidence type="ECO:0000256" key="3">
    <source>
        <dbReference type="ARBA" id="ARBA00022723"/>
    </source>
</evidence>